<dbReference type="PANTHER" id="PTHR23345">
    <property type="entry name" value="VITELLOGENIN-RELATED"/>
    <property type="match status" value="1"/>
</dbReference>
<dbReference type="OrthoDB" id="5825149at2759"/>
<evidence type="ECO:0000256" key="1">
    <source>
        <dbReference type="ARBA" id="ARBA00022761"/>
    </source>
</evidence>
<evidence type="ECO:0000256" key="2">
    <source>
        <dbReference type="ARBA" id="ARBA00023157"/>
    </source>
</evidence>
<evidence type="ECO:0000313" key="5">
    <source>
        <dbReference type="Proteomes" id="UP000218231"/>
    </source>
</evidence>
<dbReference type="InterPro" id="IPR011030">
    <property type="entry name" value="Lipovitellin_superhlx_dom"/>
</dbReference>
<keyword evidence="5" id="KW-1185">Reference proteome</keyword>
<dbReference type="SUPFAM" id="SSF56968">
    <property type="entry name" value="Lipovitellin-phosvitin complex, beta-sheet shell regions"/>
    <property type="match status" value="1"/>
</dbReference>
<comment type="caution">
    <text evidence="4">The sequence shown here is derived from an EMBL/GenBank/DDBJ whole genome shotgun (WGS) entry which is preliminary data.</text>
</comment>
<dbReference type="STRING" id="2018661.A0A2A2KKS2"/>
<dbReference type="EMBL" id="LIAE01008319">
    <property type="protein sequence ID" value="PAV74584.1"/>
    <property type="molecule type" value="Genomic_DNA"/>
</dbReference>
<dbReference type="AlphaFoldDB" id="A0A2A2KKS2"/>
<dbReference type="SUPFAM" id="SSF48431">
    <property type="entry name" value="Lipovitellin-phosvitin complex, superhelical domain"/>
    <property type="match status" value="1"/>
</dbReference>
<sequence>MHTLPEQPILAQIVFQMEREPSQQVAAFTYYMLQTLSKSTSPCHQTISKDVSTLLSFTRFQPQENYYSAFLHLPLFSEELLSGASLNFASLFGKDSYVPKELSLHLNTILGGNWNKYFAQIGFSQQNLDVILEKITRKLYSLEKESTTIVRGRRVEQSLNLLKELTKKLSIKPRESNYRSSTQKPHALLYFRYKEMDFAVLPIDDQVLDEIVEKYIRNGRIEQSHLDRLFNRDHEFEMHHAAFFYEATRKMPTSIGLPLTISGKLPTVFSAEGKFQMEMLPLGVRVQLKVQPSLAATHISQMRFWTPLFEQGVKMLTSVEAQIPVEITAEVTFKGQFELNYDVVFPENKKTLIRAHRRPVGFLRFLKQNPMEYVEAEEMTLVHPMEEQLTNNVDYVHNFYGMQIQTRGNILRSWTAFETLAFCEQELEMIVDNRRGRNEIKSRLVIEPLESGRIEKMSSGYEKLFEDEFEPEDSEYSVRRTEKERREHFQKRVRDIESGEGYKHRIMFKVENNKEKTLDIEVKR</sequence>
<gene>
    <name evidence="4" type="ORF">WR25_26827</name>
</gene>
<accession>A0A2A2KKS2</accession>
<dbReference type="InterPro" id="IPR015819">
    <property type="entry name" value="Lipid_transp_b-sht_shell"/>
</dbReference>
<proteinExistence type="predicted"/>
<feature type="domain" description="Vitellinogen open beta-sheet" evidence="3">
    <location>
        <begin position="66"/>
        <end position="362"/>
    </location>
</feature>
<dbReference type="InterPro" id="IPR050733">
    <property type="entry name" value="Vitellogenin/Apolipophorin"/>
</dbReference>
<evidence type="ECO:0000313" key="4">
    <source>
        <dbReference type="EMBL" id="PAV74584.1"/>
    </source>
</evidence>
<dbReference type="Proteomes" id="UP000218231">
    <property type="component" value="Unassembled WGS sequence"/>
</dbReference>
<name>A0A2A2KKS2_9BILA</name>
<dbReference type="PANTHER" id="PTHR23345:SF12">
    <property type="entry name" value="VITELLOGENIN-1-RELATED"/>
    <property type="match status" value="1"/>
</dbReference>
<dbReference type="InterPro" id="IPR015255">
    <property type="entry name" value="Vitellinogen_open_b-sht"/>
</dbReference>
<protein>
    <recommendedName>
        <fullName evidence="3">Vitellinogen open beta-sheet domain-containing protein</fullName>
    </recommendedName>
</protein>
<dbReference type="Gene3D" id="2.20.80.10">
    <property type="entry name" value="Lipovitellin-phosvitin complex, chain A, domain 4"/>
    <property type="match status" value="1"/>
</dbReference>
<dbReference type="Gene3D" id="1.25.10.20">
    <property type="entry name" value="Vitellinogen, superhelical"/>
    <property type="match status" value="1"/>
</dbReference>
<dbReference type="GO" id="GO:0005319">
    <property type="term" value="F:lipid transporter activity"/>
    <property type="evidence" value="ECO:0007669"/>
    <property type="project" value="InterPro"/>
</dbReference>
<dbReference type="Pfam" id="PF09172">
    <property type="entry name" value="Vit_open_b-sht"/>
    <property type="match status" value="1"/>
</dbReference>
<keyword evidence="1" id="KW-0758">Storage protein</keyword>
<dbReference type="SMART" id="SM01169">
    <property type="entry name" value="DUF1943"/>
    <property type="match status" value="1"/>
</dbReference>
<organism evidence="4 5">
    <name type="scientific">Diploscapter pachys</name>
    <dbReference type="NCBI Taxonomy" id="2018661"/>
    <lineage>
        <taxon>Eukaryota</taxon>
        <taxon>Metazoa</taxon>
        <taxon>Ecdysozoa</taxon>
        <taxon>Nematoda</taxon>
        <taxon>Chromadorea</taxon>
        <taxon>Rhabditida</taxon>
        <taxon>Rhabditina</taxon>
        <taxon>Rhabditomorpha</taxon>
        <taxon>Rhabditoidea</taxon>
        <taxon>Rhabditidae</taxon>
        <taxon>Diploscapter</taxon>
    </lineage>
</organism>
<evidence type="ECO:0000259" key="3">
    <source>
        <dbReference type="SMART" id="SM01169"/>
    </source>
</evidence>
<keyword evidence="2" id="KW-1015">Disulfide bond</keyword>
<reference evidence="4 5" key="1">
    <citation type="journal article" date="2017" name="Curr. Biol.">
        <title>Genome architecture and evolution of a unichromosomal asexual nematode.</title>
        <authorList>
            <person name="Fradin H."/>
            <person name="Zegar C."/>
            <person name="Gutwein M."/>
            <person name="Lucas J."/>
            <person name="Kovtun M."/>
            <person name="Corcoran D."/>
            <person name="Baugh L.R."/>
            <person name="Kiontke K."/>
            <person name="Gunsalus K."/>
            <person name="Fitch D.H."/>
            <person name="Piano F."/>
        </authorList>
    </citation>
    <scope>NUCLEOTIDE SEQUENCE [LARGE SCALE GENOMIC DNA]</scope>
    <source>
        <strain evidence="4">PF1309</strain>
    </source>
</reference>